<sequence>GSVTFSDWKLYHSLSVLEIQHLKLIER</sequence>
<accession>A0A8J2PX49</accession>
<proteinExistence type="predicted"/>
<evidence type="ECO:0000313" key="1">
    <source>
        <dbReference type="EMBL" id="CAG7831462.1"/>
    </source>
</evidence>
<evidence type="ECO:0000313" key="2">
    <source>
        <dbReference type="Proteomes" id="UP000708208"/>
    </source>
</evidence>
<organism evidence="1 2">
    <name type="scientific">Allacma fusca</name>
    <dbReference type="NCBI Taxonomy" id="39272"/>
    <lineage>
        <taxon>Eukaryota</taxon>
        <taxon>Metazoa</taxon>
        <taxon>Ecdysozoa</taxon>
        <taxon>Arthropoda</taxon>
        <taxon>Hexapoda</taxon>
        <taxon>Collembola</taxon>
        <taxon>Symphypleona</taxon>
        <taxon>Sminthuridae</taxon>
        <taxon>Allacma</taxon>
    </lineage>
</organism>
<gene>
    <name evidence="1" type="ORF">AFUS01_LOCUS41204</name>
</gene>
<comment type="caution">
    <text evidence="1">The sequence shown here is derived from an EMBL/GenBank/DDBJ whole genome shotgun (WGS) entry which is preliminary data.</text>
</comment>
<feature type="non-terminal residue" evidence="1">
    <location>
        <position position="1"/>
    </location>
</feature>
<reference evidence="1" key="1">
    <citation type="submission" date="2021-06" db="EMBL/GenBank/DDBJ databases">
        <authorList>
            <person name="Hodson N. C."/>
            <person name="Mongue J. A."/>
            <person name="Jaron S. K."/>
        </authorList>
    </citation>
    <scope>NUCLEOTIDE SEQUENCE</scope>
</reference>
<name>A0A8J2PX49_9HEXA</name>
<dbReference type="EMBL" id="CAJVCH010560585">
    <property type="protein sequence ID" value="CAG7831462.1"/>
    <property type="molecule type" value="Genomic_DNA"/>
</dbReference>
<dbReference type="Proteomes" id="UP000708208">
    <property type="component" value="Unassembled WGS sequence"/>
</dbReference>
<protein>
    <submittedName>
        <fullName evidence="1">Uncharacterized protein</fullName>
    </submittedName>
</protein>
<dbReference type="AlphaFoldDB" id="A0A8J2PX49"/>
<keyword evidence="2" id="KW-1185">Reference proteome</keyword>